<evidence type="ECO:0000313" key="10">
    <source>
        <dbReference type="Proteomes" id="UP000675881"/>
    </source>
</evidence>
<dbReference type="Proteomes" id="UP000675881">
    <property type="component" value="Chromosome 9"/>
</dbReference>
<comment type="subcellular location">
    <subcellularLocation>
        <location evidence="1">Secreted</location>
    </subcellularLocation>
</comment>
<evidence type="ECO:0000256" key="5">
    <source>
        <dbReference type="ARBA" id="ARBA00022525"/>
    </source>
</evidence>
<dbReference type="InterPro" id="IPR007945">
    <property type="entry name" value="Secretogranin_V"/>
</dbReference>
<name>A0A7R8D947_LEPSM</name>
<evidence type="ECO:0000256" key="6">
    <source>
        <dbReference type="ARBA" id="ARBA00022729"/>
    </source>
</evidence>
<keyword evidence="8" id="KW-0143">Chaperone</keyword>
<dbReference type="GO" id="GO:0046883">
    <property type="term" value="P:regulation of hormone secretion"/>
    <property type="evidence" value="ECO:0007669"/>
    <property type="project" value="TreeGrafter"/>
</dbReference>
<dbReference type="GO" id="GO:0007218">
    <property type="term" value="P:neuropeptide signaling pathway"/>
    <property type="evidence" value="ECO:0007669"/>
    <property type="project" value="InterPro"/>
</dbReference>
<dbReference type="PANTHER" id="PTHR12738:SF0">
    <property type="entry name" value="NEUROENDOCRINE PROTEIN 7B2"/>
    <property type="match status" value="1"/>
</dbReference>
<evidence type="ECO:0000313" key="9">
    <source>
        <dbReference type="EMBL" id="CAF3040903.1"/>
    </source>
</evidence>
<sequence length="217" mass="24682">MFEIVQINHYISPSPLKVNTMIKHAKVLFMLFYSLIGLSLGSNIDYENLYENLSTEELKNLIKEIDYMEDELRVNPDDYYDEWTLPKINTRSDEDKDYATKAEALSLKNPSIRGNNQGNKAVLPAYCDPPNPCPIGYTSNDGCIDDFENSSDYSRNFQSTQNCLCDSEHMFNCPDEKIPEDKSFLASLPDITDDASIRNPFFAGQRLPIAAKKGFAF</sequence>
<reference evidence="9" key="1">
    <citation type="submission" date="2021-02" db="EMBL/GenBank/DDBJ databases">
        <authorList>
            <person name="Bekaert M."/>
        </authorList>
    </citation>
    <scope>NUCLEOTIDE SEQUENCE</scope>
    <source>
        <strain evidence="9">IoA-00</strain>
    </source>
</reference>
<evidence type="ECO:0000256" key="4">
    <source>
        <dbReference type="ARBA" id="ARBA00022448"/>
    </source>
</evidence>
<keyword evidence="4" id="KW-0813">Transport</keyword>
<evidence type="ECO:0000256" key="2">
    <source>
        <dbReference type="ARBA" id="ARBA00006348"/>
    </source>
</evidence>
<keyword evidence="6" id="KW-0732">Signal</keyword>
<dbReference type="GO" id="GO:0030234">
    <property type="term" value="F:enzyme regulator activity"/>
    <property type="evidence" value="ECO:0007669"/>
    <property type="project" value="TreeGrafter"/>
</dbReference>
<proteinExistence type="inferred from homology"/>
<organism evidence="9 10">
    <name type="scientific">Lepeophtheirus salmonis</name>
    <name type="common">Salmon louse</name>
    <name type="synonym">Caligus salmonis</name>
    <dbReference type="NCBI Taxonomy" id="72036"/>
    <lineage>
        <taxon>Eukaryota</taxon>
        <taxon>Metazoa</taxon>
        <taxon>Ecdysozoa</taxon>
        <taxon>Arthropoda</taxon>
        <taxon>Crustacea</taxon>
        <taxon>Multicrustacea</taxon>
        <taxon>Hexanauplia</taxon>
        <taxon>Copepoda</taxon>
        <taxon>Siphonostomatoida</taxon>
        <taxon>Caligidae</taxon>
        <taxon>Lepeophtheirus</taxon>
    </lineage>
</organism>
<evidence type="ECO:0000256" key="3">
    <source>
        <dbReference type="ARBA" id="ARBA00019589"/>
    </source>
</evidence>
<dbReference type="PANTHER" id="PTHR12738">
    <property type="entry name" value="NEUROENDOCRINE PROTEIN 7B2"/>
    <property type="match status" value="1"/>
</dbReference>
<comment type="similarity">
    <text evidence="2">Belongs to the 7B2 family.</text>
</comment>
<dbReference type="Pfam" id="PF05281">
    <property type="entry name" value="Secretogranin_V"/>
    <property type="match status" value="1"/>
</dbReference>
<dbReference type="GO" id="GO:0030141">
    <property type="term" value="C:secretory granule"/>
    <property type="evidence" value="ECO:0007669"/>
    <property type="project" value="InterPro"/>
</dbReference>
<evidence type="ECO:0000256" key="1">
    <source>
        <dbReference type="ARBA" id="ARBA00004613"/>
    </source>
</evidence>
<evidence type="ECO:0000256" key="8">
    <source>
        <dbReference type="ARBA" id="ARBA00023186"/>
    </source>
</evidence>
<protein>
    <recommendedName>
        <fullName evidence="3">Neuroendocrine protein 7B2</fullName>
    </recommendedName>
</protein>
<dbReference type="AlphaFoldDB" id="A0A7R8D947"/>
<dbReference type="OrthoDB" id="9922675at2759"/>
<accession>A0A7R8D947</accession>
<keyword evidence="10" id="KW-1185">Reference proteome</keyword>
<gene>
    <name evidence="9" type="ORF">LSAA_14666</name>
</gene>
<keyword evidence="7" id="KW-1015">Disulfide bond</keyword>
<dbReference type="GO" id="GO:0005576">
    <property type="term" value="C:extracellular region"/>
    <property type="evidence" value="ECO:0007669"/>
    <property type="project" value="UniProtKB-SubCell"/>
</dbReference>
<dbReference type="EMBL" id="HG994588">
    <property type="protein sequence ID" value="CAF3040903.1"/>
    <property type="molecule type" value="Genomic_DNA"/>
</dbReference>
<keyword evidence="5" id="KW-0964">Secreted</keyword>
<evidence type="ECO:0000256" key="7">
    <source>
        <dbReference type="ARBA" id="ARBA00023157"/>
    </source>
</evidence>